<dbReference type="CDD" id="cd17541">
    <property type="entry name" value="REC_CheB-like"/>
    <property type="match status" value="1"/>
</dbReference>
<dbReference type="InterPro" id="IPR011006">
    <property type="entry name" value="CheY-like_superfamily"/>
</dbReference>
<keyword evidence="1" id="KW-0597">Phosphoprotein</keyword>
<dbReference type="Gene3D" id="3.40.50.2300">
    <property type="match status" value="1"/>
</dbReference>
<evidence type="ECO:0000313" key="4">
    <source>
        <dbReference type="Proteomes" id="UP001305521"/>
    </source>
</evidence>
<dbReference type="InterPro" id="IPR001789">
    <property type="entry name" value="Sig_transdc_resp-reg_receiver"/>
</dbReference>
<reference evidence="3 4" key="1">
    <citation type="submission" date="2023-11" db="EMBL/GenBank/DDBJ databases">
        <title>Arctic aerobic anoxygenic photoheterotroph Sediminicoccus rosea KRV36 adapts its photosynthesis to long days of polar summer.</title>
        <authorList>
            <person name="Tomasch J."/>
            <person name="Kopejtka K."/>
            <person name="Bily T."/>
            <person name="Gardiner A.T."/>
            <person name="Gardian Z."/>
            <person name="Shivaramu S."/>
            <person name="Koblizek M."/>
            <person name="Engelhardt F."/>
            <person name="Kaftan D."/>
        </authorList>
    </citation>
    <scope>NUCLEOTIDE SEQUENCE [LARGE SCALE GENOMIC DNA]</scope>
    <source>
        <strain evidence="3 4">R-30</strain>
    </source>
</reference>
<keyword evidence="4" id="KW-1185">Reference proteome</keyword>
<evidence type="ECO:0000313" key="3">
    <source>
        <dbReference type="EMBL" id="WPB84372.1"/>
    </source>
</evidence>
<organism evidence="3 4">
    <name type="scientific">Sediminicoccus rosea</name>
    <dbReference type="NCBI Taxonomy" id="1225128"/>
    <lineage>
        <taxon>Bacteria</taxon>
        <taxon>Pseudomonadati</taxon>
        <taxon>Pseudomonadota</taxon>
        <taxon>Alphaproteobacteria</taxon>
        <taxon>Acetobacterales</taxon>
        <taxon>Roseomonadaceae</taxon>
        <taxon>Sediminicoccus</taxon>
    </lineage>
</organism>
<dbReference type="SUPFAM" id="SSF52172">
    <property type="entry name" value="CheY-like"/>
    <property type="match status" value="1"/>
</dbReference>
<dbReference type="RefSeq" id="WP_318648330.1">
    <property type="nucleotide sequence ID" value="NZ_CP137852.1"/>
</dbReference>
<evidence type="ECO:0000256" key="1">
    <source>
        <dbReference type="PROSITE-ProRule" id="PRU00169"/>
    </source>
</evidence>
<name>A0ABZ0PG62_9PROT</name>
<proteinExistence type="predicted"/>
<feature type="modified residue" description="4-aspartylphosphate" evidence="1">
    <location>
        <position position="149"/>
    </location>
</feature>
<dbReference type="PANTHER" id="PTHR42872">
    <property type="entry name" value="PROTEIN-GLUTAMATE METHYLESTERASE/PROTEIN-GLUTAMINE GLUTAMINASE"/>
    <property type="match status" value="1"/>
</dbReference>
<dbReference type="Proteomes" id="UP001305521">
    <property type="component" value="Chromosome"/>
</dbReference>
<dbReference type="EMBL" id="CP137852">
    <property type="protein sequence ID" value="WPB84372.1"/>
    <property type="molecule type" value="Genomic_DNA"/>
</dbReference>
<gene>
    <name evidence="3" type="ORF">R9Z33_20025</name>
</gene>
<dbReference type="PANTHER" id="PTHR42872:SF6">
    <property type="entry name" value="PROTEIN-GLUTAMATE METHYLESTERASE_PROTEIN-GLUTAMINE GLUTAMINASE"/>
    <property type="match status" value="1"/>
</dbReference>
<feature type="domain" description="Response regulatory" evidence="2">
    <location>
        <begin position="98"/>
        <end position="215"/>
    </location>
</feature>
<dbReference type="SMART" id="SM00448">
    <property type="entry name" value="REC"/>
    <property type="match status" value="1"/>
</dbReference>
<protein>
    <submittedName>
        <fullName evidence="3">Response regulator</fullName>
    </submittedName>
</protein>
<dbReference type="Pfam" id="PF00072">
    <property type="entry name" value="Response_reg"/>
    <property type="match status" value="1"/>
</dbReference>
<dbReference type="PROSITE" id="PS50110">
    <property type="entry name" value="RESPONSE_REGULATORY"/>
    <property type="match status" value="1"/>
</dbReference>
<evidence type="ECO:0000259" key="2">
    <source>
        <dbReference type="PROSITE" id="PS50110"/>
    </source>
</evidence>
<accession>A0ABZ0PG62</accession>
<sequence length="234" mass="23835">MDEELLAAFREEFAPLCAALASAADLAAAQRVLAQMQAMADGMEIAPLQARLRALAETEALAELQAAAPALAAFGAAEPDAEPPPPVERGPVERGPVRTLIVDDSAMMRRLLRGILAGDARFAVVGEAADGAAGLAAQAELRPDLTLLDLEMPVLDGLGFLAEWALSGHGQVVVVSSAAHPGSPAALEVLRRGAWAAVAKPSGALSPDLAERSGAEILATLREATGLATSGLAA</sequence>